<dbReference type="SUPFAM" id="SSF142338">
    <property type="entry name" value="CofD-like"/>
    <property type="match status" value="1"/>
</dbReference>
<dbReference type="Proteomes" id="UP000229805">
    <property type="component" value="Unassembled WGS sequence"/>
</dbReference>
<dbReference type="HAMAP" id="MF_00973">
    <property type="entry name" value="Gluconeogen_factor"/>
    <property type="match status" value="1"/>
</dbReference>
<dbReference type="GO" id="GO:0005737">
    <property type="term" value="C:cytoplasm"/>
    <property type="evidence" value="ECO:0007669"/>
    <property type="project" value="UniProtKB-SubCell"/>
</dbReference>
<evidence type="ECO:0000256" key="2">
    <source>
        <dbReference type="HAMAP-Rule" id="MF_00973"/>
    </source>
</evidence>
<dbReference type="GO" id="GO:0043743">
    <property type="term" value="F:LPPG:FO 2-phospho-L-lactate transferase activity"/>
    <property type="evidence" value="ECO:0007669"/>
    <property type="project" value="InterPro"/>
</dbReference>
<dbReference type="Pfam" id="PF01933">
    <property type="entry name" value="CofD"/>
    <property type="match status" value="1"/>
</dbReference>
<sequence length="341" mass="38067">MKRKNIVTIGGGTGSFMLLSGLKNYPVNISAIVSMADDGGSTGVLRDELGVLPPGDVRQCLIALSNSSDIMRQLMSYRFGGNRLKGHSFGNLLLSALEKIKGNFVDGVEEAAKILQVKGEVIPVTEDQMRLVIKLKNGRMLKGEAHLDHSKEMRRVGVADIYLESKVGANRRAVGRIKKADLIIIGPGDYYGSTLPNLLVKEISDAVRKSRAKVIYVCNLTNKKGQTDGFSLERYISEIEKFIGCDRINFVVFNGKKPRRDFIKRYESQEGKGAVVEFKDRKRSRRYRVIVADLLSSIQGERKDTSVNVHTLIRHDSDKLARVIMTIAEWEDGRSLIREIL</sequence>
<organism evidence="3 4">
    <name type="scientific">Candidatus Portnoybacteria bacterium CG_4_10_14_0_2_um_filter_44_20</name>
    <dbReference type="NCBI Taxonomy" id="1974799"/>
    <lineage>
        <taxon>Bacteria</taxon>
        <taxon>Candidatus Portnoyibacteriota</taxon>
    </lineage>
</organism>
<comment type="similarity">
    <text evidence="2">Belongs to the gluconeogenesis factor family.</text>
</comment>
<dbReference type="Gene3D" id="3.40.50.10680">
    <property type="entry name" value="CofD-like domains"/>
    <property type="match status" value="1"/>
</dbReference>
<proteinExistence type="inferred from homology"/>
<dbReference type="AlphaFoldDB" id="A0A2M7UHI3"/>
<evidence type="ECO:0000256" key="1">
    <source>
        <dbReference type="ARBA" id="ARBA00022490"/>
    </source>
</evidence>
<dbReference type="EMBL" id="PFOG01000089">
    <property type="protein sequence ID" value="PIZ70677.1"/>
    <property type="molecule type" value="Genomic_DNA"/>
</dbReference>
<dbReference type="InterPro" id="IPR010119">
    <property type="entry name" value="Gluconeogen_factor"/>
</dbReference>
<dbReference type="InterPro" id="IPR002882">
    <property type="entry name" value="CofD"/>
</dbReference>
<dbReference type="PANTHER" id="PTHR30135:SF3">
    <property type="entry name" value="GLUCONEOGENESIS FACTOR-RELATED"/>
    <property type="match status" value="1"/>
</dbReference>
<keyword evidence="1 2" id="KW-0963">Cytoplasm</keyword>
<evidence type="ECO:0000313" key="4">
    <source>
        <dbReference type="Proteomes" id="UP000229805"/>
    </source>
</evidence>
<dbReference type="GO" id="GO:0008360">
    <property type="term" value="P:regulation of cell shape"/>
    <property type="evidence" value="ECO:0007669"/>
    <property type="project" value="UniProtKB-UniRule"/>
</dbReference>
<comment type="caution">
    <text evidence="3">The sequence shown here is derived from an EMBL/GenBank/DDBJ whole genome shotgun (WGS) entry which is preliminary data.</text>
</comment>
<gene>
    <name evidence="3" type="ORF">COY11_02325</name>
</gene>
<comment type="function">
    <text evidence="2">Required for morphogenesis under gluconeogenic growth conditions.</text>
</comment>
<dbReference type="InterPro" id="IPR038136">
    <property type="entry name" value="CofD-like_dom_sf"/>
</dbReference>
<dbReference type="PANTHER" id="PTHR30135">
    <property type="entry name" value="UNCHARACTERIZED PROTEIN YVCK-RELATED"/>
    <property type="match status" value="1"/>
</dbReference>
<reference evidence="4" key="1">
    <citation type="submission" date="2017-09" db="EMBL/GenBank/DDBJ databases">
        <title>Depth-based differentiation of microbial function through sediment-hosted aquifers and enrichment of novel symbionts in the deep terrestrial subsurface.</title>
        <authorList>
            <person name="Probst A.J."/>
            <person name="Ladd B."/>
            <person name="Jarett J.K."/>
            <person name="Geller-Mcgrath D.E."/>
            <person name="Sieber C.M.K."/>
            <person name="Emerson J.B."/>
            <person name="Anantharaman K."/>
            <person name="Thomas B.C."/>
            <person name="Malmstrom R."/>
            <person name="Stieglmeier M."/>
            <person name="Klingl A."/>
            <person name="Woyke T."/>
            <person name="Ryan C.M."/>
            <person name="Banfield J.F."/>
        </authorList>
    </citation>
    <scope>NUCLEOTIDE SEQUENCE [LARGE SCALE GENOMIC DNA]</scope>
</reference>
<name>A0A2M7UHI3_9BACT</name>
<accession>A0A2M7UHI3</accession>
<protein>
    <recommendedName>
        <fullName evidence="2">Putative gluconeogenesis factor</fullName>
    </recommendedName>
</protein>
<dbReference type="CDD" id="cd07187">
    <property type="entry name" value="YvcK_like"/>
    <property type="match status" value="1"/>
</dbReference>
<evidence type="ECO:0000313" key="3">
    <source>
        <dbReference type="EMBL" id="PIZ70677.1"/>
    </source>
</evidence>
<dbReference type="NCBIfam" id="TIGR01826">
    <property type="entry name" value="CofD_related"/>
    <property type="match status" value="1"/>
</dbReference>
<comment type="subcellular location">
    <subcellularLocation>
        <location evidence="2">Cytoplasm</location>
    </subcellularLocation>
</comment>